<feature type="region of interest" description="Disordered" evidence="2">
    <location>
        <begin position="349"/>
        <end position="388"/>
    </location>
</feature>
<feature type="domain" description="Integrase catalytic" evidence="3">
    <location>
        <begin position="107"/>
        <end position="269"/>
    </location>
</feature>
<dbReference type="Pfam" id="PF00665">
    <property type="entry name" value="rve"/>
    <property type="match status" value="1"/>
</dbReference>
<dbReference type="Gene3D" id="3.30.420.10">
    <property type="entry name" value="Ribonuclease H-like superfamily/Ribonuclease H"/>
    <property type="match status" value="1"/>
</dbReference>
<dbReference type="PROSITE" id="PS50994">
    <property type="entry name" value="INTEGRASE"/>
    <property type="match status" value="1"/>
</dbReference>
<dbReference type="InterPro" id="IPR012337">
    <property type="entry name" value="RNaseH-like_sf"/>
</dbReference>
<dbReference type="AlphaFoldDB" id="A0A0V0UA36"/>
<evidence type="ECO:0000259" key="3">
    <source>
        <dbReference type="PROSITE" id="PS50994"/>
    </source>
</evidence>
<dbReference type="InterPro" id="IPR050951">
    <property type="entry name" value="Retrovirus_Pol_polyprotein"/>
</dbReference>
<evidence type="ECO:0000256" key="2">
    <source>
        <dbReference type="SAM" id="MobiDB-lite"/>
    </source>
</evidence>
<dbReference type="GO" id="GO:0015074">
    <property type="term" value="P:DNA integration"/>
    <property type="evidence" value="ECO:0007669"/>
    <property type="project" value="InterPro"/>
</dbReference>
<protein>
    <recommendedName>
        <fullName evidence="1">RNA-directed DNA polymerase</fullName>
        <ecNumber evidence="1">2.7.7.49</ecNumber>
    </recommendedName>
</protein>
<evidence type="ECO:0000256" key="1">
    <source>
        <dbReference type="ARBA" id="ARBA00012493"/>
    </source>
</evidence>
<dbReference type="FunFam" id="3.30.420.10:FF:000032">
    <property type="entry name" value="Retrovirus-related Pol polyprotein from transposon 297-like Protein"/>
    <property type="match status" value="1"/>
</dbReference>
<dbReference type="Gene3D" id="1.10.340.70">
    <property type="match status" value="1"/>
</dbReference>
<proteinExistence type="predicted"/>
<feature type="compositionally biased region" description="Basic residues" evidence="2">
    <location>
        <begin position="358"/>
        <end position="376"/>
    </location>
</feature>
<gene>
    <name evidence="4" type="primary">POL</name>
    <name evidence="4" type="ORF">T05_5940</name>
</gene>
<dbReference type="InterPro" id="IPR041588">
    <property type="entry name" value="Integrase_H2C2"/>
</dbReference>
<dbReference type="PANTHER" id="PTHR37984">
    <property type="entry name" value="PROTEIN CBG26694"/>
    <property type="match status" value="1"/>
</dbReference>
<dbReference type="GO" id="GO:0003676">
    <property type="term" value="F:nucleic acid binding"/>
    <property type="evidence" value="ECO:0007669"/>
    <property type="project" value="InterPro"/>
</dbReference>
<dbReference type="FunFam" id="1.10.340.70:FF:000001">
    <property type="entry name" value="Retrovirus-related Pol polyprotein from transposon gypsy-like Protein"/>
    <property type="match status" value="1"/>
</dbReference>
<keyword evidence="5" id="KW-1185">Reference proteome</keyword>
<evidence type="ECO:0000313" key="5">
    <source>
        <dbReference type="Proteomes" id="UP000055048"/>
    </source>
</evidence>
<accession>A0A0V0UA36</accession>
<dbReference type="Proteomes" id="UP000055048">
    <property type="component" value="Unassembled WGS sequence"/>
</dbReference>
<feature type="compositionally biased region" description="Polar residues" evidence="2">
    <location>
        <begin position="377"/>
        <end position="388"/>
    </location>
</feature>
<evidence type="ECO:0000313" key="4">
    <source>
        <dbReference type="EMBL" id="KRX48156.1"/>
    </source>
</evidence>
<dbReference type="GO" id="GO:0003964">
    <property type="term" value="F:RNA-directed DNA polymerase activity"/>
    <property type="evidence" value="ECO:0007669"/>
    <property type="project" value="UniProtKB-EC"/>
</dbReference>
<name>A0A0V0UA36_9BILA</name>
<dbReference type="InterPro" id="IPR001584">
    <property type="entry name" value="Integrase_cat-core"/>
</dbReference>
<dbReference type="Pfam" id="PF17921">
    <property type="entry name" value="Integrase_H2C2"/>
    <property type="match status" value="1"/>
</dbReference>
<dbReference type="EC" id="2.7.7.49" evidence="1"/>
<comment type="caution">
    <text evidence="4">The sequence shown here is derived from an EMBL/GenBank/DDBJ whole genome shotgun (WGS) entry which is preliminary data.</text>
</comment>
<sequence>MICLFFSTLEAHRRLRQLHLNNGVIVRTAKPRYATETAEVILVPTSLRQRFLYAAHDAPAAGYFGISKTLARLGFVAYWQNMANDIAEYCHTCDKCQQSKPPTPTPAPLQPFPIGRPWERVSIDILEIPMSRHGNKYLLVLQDSFTKWLEALPMKDQTATTVARKLTAVFCRFGIPETLHSDHGATFESETLRLLLNNFGIKKTRTTPYHPQSDGLVERANRTLLQLFRTYMVKDADWEDHLLLMLYAYRTAKHASTGASPFTLMFGREAKTISARRRYQINGTIPVNIGTIHWHKPNAKRSSTIAQHKRHRRFWAATHLWIWYPRRGKFQPQWRVGWTISKYLSPTTVQVRRDDRQHKSHRRRHHADRSQRKQKSTRNFQPKAESTTNKMTIKKYEDFICARTRVFYAKRGRV</sequence>
<dbReference type="STRING" id="144512.A0A0V0UA36"/>
<organism evidence="4 5">
    <name type="scientific">Trichinella murrelli</name>
    <dbReference type="NCBI Taxonomy" id="144512"/>
    <lineage>
        <taxon>Eukaryota</taxon>
        <taxon>Metazoa</taxon>
        <taxon>Ecdysozoa</taxon>
        <taxon>Nematoda</taxon>
        <taxon>Enoplea</taxon>
        <taxon>Dorylaimia</taxon>
        <taxon>Trichinellida</taxon>
        <taxon>Trichinellidae</taxon>
        <taxon>Trichinella</taxon>
    </lineage>
</organism>
<reference evidence="4 5" key="1">
    <citation type="submission" date="2015-01" db="EMBL/GenBank/DDBJ databases">
        <title>Evolution of Trichinella species and genotypes.</title>
        <authorList>
            <person name="Korhonen P.K."/>
            <person name="Edoardo P."/>
            <person name="Giuseppe L.R."/>
            <person name="Gasser R.B."/>
        </authorList>
    </citation>
    <scope>NUCLEOTIDE SEQUENCE [LARGE SCALE GENOMIC DNA]</scope>
    <source>
        <strain evidence="4">ISS417</strain>
    </source>
</reference>
<dbReference type="PANTHER" id="PTHR37984:SF5">
    <property type="entry name" value="PROTEIN NYNRIN-LIKE"/>
    <property type="match status" value="1"/>
</dbReference>
<dbReference type="EMBL" id="JYDJ01000033">
    <property type="protein sequence ID" value="KRX48156.1"/>
    <property type="molecule type" value="Genomic_DNA"/>
</dbReference>
<dbReference type="InterPro" id="IPR036397">
    <property type="entry name" value="RNaseH_sf"/>
</dbReference>
<dbReference type="SUPFAM" id="SSF53098">
    <property type="entry name" value="Ribonuclease H-like"/>
    <property type="match status" value="1"/>
</dbReference>